<sequence length="326" mass="35964">MGRHRMNLPQDLGDTFAVRDARALGVGEKRLRAADLGRPFRGIRTVDLAPCEVEDPYERQRQQRLRLARAYAHRLHPGHFFCRETAASVWGAPLPLVFTPGGAVADETHLGVHVGVIGPTALPRARGVIRHRAQAKMTSLREHAGLLVTSPATTWAGLGTLPLPDLIALGDFFCRVWREGVGRPTPGRPPLATVAQLEAALATGRWQGIVRLREAVGWIRPDAWSPKESRVRFELVCGGLPEPELNGDVFDDSGRFLACVDMLYRRERVAIEYLGMLHGASWARDAERIASLRAAGWTVVEVTAPLLANPRELVRRVRHALGGRRA</sequence>
<organism evidence="1 2">
    <name type="scientific">Microbacterium barkeri</name>
    <dbReference type="NCBI Taxonomy" id="33917"/>
    <lineage>
        <taxon>Bacteria</taxon>
        <taxon>Bacillati</taxon>
        <taxon>Actinomycetota</taxon>
        <taxon>Actinomycetes</taxon>
        <taxon>Micrococcales</taxon>
        <taxon>Microbacteriaceae</taxon>
        <taxon>Microbacterium</taxon>
    </lineage>
</organism>
<evidence type="ECO:0008006" key="3">
    <source>
        <dbReference type="Google" id="ProtNLM"/>
    </source>
</evidence>
<dbReference type="AlphaFoldDB" id="A0A9W6H1T1"/>
<reference evidence="1" key="1">
    <citation type="journal article" date="2014" name="Int. J. Syst. Evol. Microbiol.">
        <title>Complete genome sequence of Corynebacterium casei LMG S-19264T (=DSM 44701T), isolated from a smear-ripened cheese.</title>
        <authorList>
            <consortium name="US DOE Joint Genome Institute (JGI-PGF)"/>
            <person name="Walter F."/>
            <person name="Albersmeier A."/>
            <person name="Kalinowski J."/>
            <person name="Ruckert C."/>
        </authorList>
    </citation>
    <scope>NUCLEOTIDE SEQUENCE</scope>
    <source>
        <strain evidence="1">VKM Ac-1020</strain>
    </source>
</reference>
<evidence type="ECO:0000313" key="1">
    <source>
        <dbReference type="EMBL" id="GLJ60900.1"/>
    </source>
</evidence>
<protein>
    <recommendedName>
        <fullName evidence="3">DUF559 domain-containing protein</fullName>
    </recommendedName>
</protein>
<evidence type="ECO:0000313" key="2">
    <source>
        <dbReference type="Proteomes" id="UP001142462"/>
    </source>
</evidence>
<gene>
    <name evidence="1" type="ORF">GCM10017576_10290</name>
</gene>
<accession>A0A9W6H1T1</accession>
<dbReference type="Proteomes" id="UP001142462">
    <property type="component" value="Unassembled WGS sequence"/>
</dbReference>
<reference evidence="1" key="2">
    <citation type="submission" date="2023-01" db="EMBL/GenBank/DDBJ databases">
        <authorList>
            <person name="Sun Q."/>
            <person name="Evtushenko L."/>
        </authorList>
    </citation>
    <scope>NUCLEOTIDE SEQUENCE</scope>
    <source>
        <strain evidence="1">VKM Ac-1020</strain>
    </source>
</reference>
<dbReference type="EMBL" id="BSEJ01000003">
    <property type="protein sequence ID" value="GLJ60900.1"/>
    <property type="molecule type" value="Genomic_DNA"/>
</dbReference>
<comment type="caution">
    <text evidence="1">The sequence shown here is derived from an EMBL/GenBank/DDBJ whole genome shotgun (WGS) entry which is preliminary data.</text>
</comment>
<dbReference type="RefSeq" id="WP_271172612.1">
    <property type="nucleotide sequence ID" value="NZ_BSEJ01000003.1"/>
</dbReference>
<proteinExistence type="predicted"/>
<keyword evidence="2" id="KW-1185">Reference proteome</keyword>
<name>A0A9W6H1T1_9MICO</name>